<dbReference type="InterPro" id="IPR036736">
    <property type="entry name" value="ACP-like_sf"/>
</dbReference>
<dbReference type="Proteomes" id="UP000183210">
    <property type="component" value="Unassembled WGS sequence"/>
</dbReference>
<sequence>MNDKDILNALTQVFRDVFDDDDIVLAPDMTADNIDGWDSQTHVILIVAAEQRFGIKFRTAELESLKNVGHFAQLIQSKLEGAAVS</sequence>
<accession>A0A9X8QJQ6</accession>
<dbReference type="AlphaFoldDB" id="A0A9X8QJQ6"/>
<comment type="caution">
    <text evidence="2">The sequence shown here is derived from an EMBL/GenBank/DDBJ whole genome shotgun (WGS) entry which is preliminary data.</text>
</comment>
<dbReference type="RefSeq" id="WP_019363858.1">
    <property type="nucleotide sequence ID" value="NZ_FOEV01000007.1"/>
</dbReference>
<dbReference type="GeneID" id="300267406"/>
<dbReference type="SUPFAM" id="SSF47336">
    <property type="entry name" value="ACP-like"/>
    <property type="match status" value="1"/>
</dbReference>
<name>A0A9X8QJQ6_9PSED</name>
<gene>
    <name evidence="2" type="ORF">SAMN05216409_10757</name>
</gene>
<evidence type="ECO:0000313" key="2">
    <source>
        <dbReference type="EMBL" id="SEQ62163.1"/>
    </source>
</evidence>
<dbReference type="Gene3D" id="1.10.1200.10">
    <property type="entry name" value="ACP-like"/>
    <property type="match status" value="1"/>
</dbReference>
<dbReference type="PROSITE" id="PS50075">
    <property type="entry name" value="CARRIER"/>
    <property type="match status" value="1"/>
</dbReference>
<protein>
    <submittedName>
        <fullName evidence="2">Acyl carrier protein</fullName>
    </submittedName>
</protein>
<evidence type="ECO:0000313" key="3">
    <source>
        <dbReference type="Proteomes" id="UP000183210"/>
    </source>
</evidence>
<dbReference type="InterPro" id="IPR009081">
    <property type="entry name" value="PP-bd_ACP"/>
</dbReference>
<feature type="domain" description="Carrier" evidence="1">
    <location>
        <begin position="1"/>
        <end position="79"/>
    </location>
</feature>
<reference evidence="2 3" key="1">
    <citation type="submission" date="2016-10" db="EMBL/GenBank/DDBJ databases">
        <authorList>
            <person name="Varghese N."/>
            <person name="Submissions S."/>
        </authorList>
    </citation>
    <scope>NUCLEOTIDE SEQUENCE [LARGE SCALE GENOMIC DNA]</scope>
    <source>
        <strain evidence="2 3">LMG 21974</strain>
    </source>
</reference>
<proteinExistence type="predicted"/>
<dbReference type="EMBL" id="FOEV01000007">
    <property type="protein sequence ID" value="SEQ62163.1"/>
    <property type="molecule type" value="Genomic_DNA"/>
</dbReference>
<organism evidence="2 3">
    <name type="scientific">Pseudomonas lutea</name>
    <dbReference type="NCBI Taxonomy" id="243924"/>
    <lineage>
        <taxon>Bacteria</taxon>
        <taxon>Pseudomonadati</taxon>
        <taxon>Pseudomonadota</taxon>
        <taxon>Gammaproteobacteria</taxon>
        <taxon>Pseudomonadales</taxon>
        <taxon>Pseudomonadaceae</taxon>
        <taxon>Pseudomonas</taxon>
    </lineage>
</organism>
<evidence type="ECO:0000259" key="1">
    <source>
        <dbReference type="PROSITE" id="PS50075"/>
    </source>
</evidence>